<accession>H0E7I5</accession>
<dbReference type="OrthoDB" id="5243276at2"/>
<protein>
    <submittedName>
        <fullName evidence="1">Uncharacterized protein</fullName>
    </submittedName>
</protein>
<proteinExistence type="predicted"/>
<sequence>MPGIWSHRQVSTLALAAGLVVVISGCGGDDPKIEDASGGKDFRVSARASFDQQQDLARTRTLKITVRNEEQHRTLPDVAVVLKGLQRRIPEADNGAGRVADPRRPIWVLDEPPAGGQTAYVDTWALGKLGPGEEKTFRWRLTPTVAGTHKVTWRVAAALDENGPVQAFGGKDAGSFTVRVRDTPAATTIDPDTGRVVPAT</sequence>
<name>H0E7I5_9ACTN</name>
<dbReference type="RefSeq" id="WP_007576291.1">
    <property type="nucleotide sequence ID" value="NZ_AGUD01000225.1"/>
</dbReference>
<reference evidence="1 2" key="1">
    <citation type="journal article" date="2013" name="Biodegradation">
        <title>Quantitative proteomic analysis of ibuprofen-degrading Patulibacter sp. strain I11.</title>
        <authorList>
            <person name="Almeida B."/>
            <person name="Kjeldal H."/>
            <person name="Lolas I."/>
            <person name="Knudsen A.D."/>
            <person name="Carvalho G."/>
            <person name="Nielsen K.L."/>
            <person name="Barreto Crespo M.T."/>
            <person name="Stensballe A."/>
            <person name="Nielsen J.L."/>
        </authorList>
    </citation>
    <scope>NUCLEOTIDE SEQUENCE [LARGE SCALE GENOMIC DNA]</scope>
    <source>
        <strain evidence="1 2">I11</strain>
    </source>
</reference>
<dbReference type="Proteomes" id="UP000005143">
    <property type="component" value="Unassembled WGS sequence"/>
</dbReference>
<organism evidence="1 2">
    <name type="scientific">Patulibacter medicamentivorans</name>
    <dbReference type="NCBI Taxonomy" id="1097667"/>
    <lineage>
        <taxon>Bacteria</taxon>
        <taxon>Bacillati</taxon>
        <taxon>Actinomycetota</taxon>
        <taxon>Thermoleophilia</taxon>
        <taxon>Solirubrobacterales</taxon>
        <taxon>Patulibacteraceae</taxon>
        <taxon>Patulibacter</taxon>
    </lineage>
</organism>
<evidence type="ECO:0000313" key="2">
    <source>
        <dbReference type="Proteomes" id="UP000005143"/>
    </source>
</evidence>
<dbReference type="InterPro" id="IPR013783">
    <property type="entry name" value="Ig-like_fold"/>
</dbReference>
<evidence type="ECO:0000313" key="1">
    <source>
        <dbReference type="EMBL" id="EHN10356.1"/>
    </source>
</evidence>
<dbReference type="AlphaFoldDB" id="H0E7I5"/>
<gene>
    <name evidence="1" type="ORF">PAI11_27870</name>
</gene>
<comment type="caution">
    <text evidence="1">The sequence shown here is derived from an EMBL/GenBank/DDBJ whole genome shotgun (WGS) entry which is preliminary data.</text>
</comment>
<dbReference type="GO" id="GO:0005975">
    <property type="term" value="P:carbohydrate metabolic process"/>
    <property type="evidence" value="ECO:0007669"/>
    <property type="project" value="UniProtKB-ARBA"/>
</dbReference>
<dbReference type="EMBL" id="AGUD01000225">
    <property type="protein sequence ID" value="EHN10356.1"/>
    <property type="molecule type" value="Genomic_DNA"/>
</dbReference>
<keyword evidence="2" id="KW-1185">Reference proteome</keyword>
<dbReference type="Gene3D" id="2.60.40.10">
    <property type="entry name" value="Immunoglobulins"/>
    <property type="match status" value="1"/>
</dbReference>